<reference evidence="8" key="1">
    <citation type="journal article" date="2022" name="bioRxiv">
        <title>Deciphering the potential niche of two novel black yeast fungi from a biological soil crust based on their genomes, phenotypes, and melanin regulation.</title>
        <authorList>
            <consortium name="DOE Joint Genome Institute"/>
            <person name="Carr E.C."/>
            <person name="Barton Q."/>
            <person name="Grambo S."/>
            <person name="Sullivan M."/>
            <person name="Renfro C.M."/>
            <person name="Kuo A."/>
            <person name="Pangilinan J."/>
            <person name="Lipzen A."/>
            <person name="Keymanesh K."/>
            <person name="Savage E."/>
            <person name="Barry K."/>
            <person name="Grigoriev I.V."/>
            <person name="Riekhof W.R."/>
            <person name="Harris S.S."/>
        </authorList>
    </citation>
    <scope>NUCLEOTIDE SEQUENCE</scope>
    <source>
        <strain evidence="8">JF 03-4F</strain>
    </source>
</reference>
<feature type="transmembrane region" description="Helical" evidence="6">
    <location>
        <begin position="25"/>
        <end position="44"/>
    </location>
</feature>
<keyword evidence="9" id="KW-1185">Reference proteome</keyword>
<dbReference type="PANTHER" id="PTHR48022">
    <property type="entry name" value="PLASTIDIC GLUCOSE TRANSPORTER 4"/>
    <property type="match status" value="1"/>
</dbReference>
<comment type="subcellular location">
    <subcellularLocation>
        <location evidence="1">Membrane</location>
        <topology evidence="1">Multi-pass membrane protein</topology>
    </subcellularLocation>
</comment>
<dbReference type="EMBL" id="MU404351">
    <property type="protein sequence ID" value="KAI1617370.1"/>
    <property type="molecule type" value="Genomic_DNA"/>
</dbReference>
<feature type="transmembrane region" description="Helical" evidence="6">
    <location>
        <begin position="222"/>
        <end position="241"/>
    </location>
</feature>
<dbReference type="InterPro" id="IPR036259">
    <property type="entry name" value="MFS_trans_sf"/>
</dbReference>
<dbReference type="GO" id="GO:0005351">
    <property type="term" value="F:carbohydrate:proton symporter activity"/>
    <property type="evidence" value="ECO:0007669"/>
    <property type="project" value="TreeGrafter"/>
</dbReference>
<dbReference type="PROSITE" id="PS00217">
    <property type="entry name" value="SUGAR_TRANSPORT_2"/>
    <property type="match status" value="1"/>
</dbReference>
<dbReference type="InterPro" id="IPR020846">
    <property type="entry name" value="MFS_dom"/>
</dbReference>
<dbReference type="AlphaFoldDB" id="A0AAN6E3C7"/>
<dbReference type="GO" id="GO:0016020">
    <property type="term" value="C:membrane"/>
    <property type="evidence" value="ECO:0007669"/>
    <property type="project" value="UniProtKB-SubCell"/>
</dbReference>
<feature type="transmembrane region" description="Helical" evidence="6">
    <location>
        <begin position="92"/>
        <end position="110"/>
    </location>
</feature>
<evidence type="ECO:0000256" key="4">
    <source>
        <dbReference type="ARBA" id="ARBA00022989"/>
    </source>
</evidence>
<proteinExistence type="inferred from homology"/>
<dbReference type="Proteomes" id="UP001203852">
    <property type="component" value="Unassembled WGS sequence"/>
</dbReference>
<sequence>MGWYALDWSTRGRGLPSDGYCTDRLGRKVAMHITWLALVISVALESAASNWLYWLFAKLIAGAGLGMMQATYPMYIAEQSPTPIRGLLTTSYMIWYVIAQIFGPLALRQLSISDPYNFKIPIYTQWGMLGVLLIINVFLPESPWWLVQKGRINQAEKVLATTHKGVPGYDTKHELSIIVATVQHEDLIFKGTNFWRLFIAFWPKAMQQLCGQSYFFELAGNAAPFTVTIILAVCQLAGVATTSVISDQWGRRWLTLGLFGSGAIAILAIGILGSFDYTESSLGSALVFFACVSNYGVIGGASIAYSYVAEIPSQRLRSRTASVALMGSFCLGLTFNYTVPLMLKRQADSTASFGATGIISWIIGWWCLPEIARRTPAEIDEMFEHKVAPRKFRKHLTEVQMFLEDHPMAGRIYLRIRAIRPAK</sequence>
<protein>
    <submittedName>
        <fullName evidence="8">General substrate transporter</fullName>
    </submittedName>
</protein>
<dbReference type="PROSITE" id="PS00216">
    <property type="entry name" value="SUGAR_TRANSPORT_1"/>
    <property type="match status" value="1"/>
</dbReference>
<feature type="transmembrane region" description="Helical" evidence="6">
    <location>
        <begin position="253"/>
        <end position="273"/>
    </location>
</feature>
<dbReference type="InterPro" id="IPR005828">
    <property type="entry name" value="MFS_sugar_transport-like"/>
</dbReference>
<name>A0AAN6E3C7_9EURO</name>
<dbReference type="Gene3D" id="1.20.1250.20">
    <property type="entry name" value="MFS general substrate transporter like domains"/>
    <property type="match status" value="1"/>
</dbReference>
<feature type="transmembrane region" description="Helical" evidence="6">
    <location>
        <begin position="351"/>
        <end position="368"/>
    </location>
</feature>
<dbReference type="Pfam" id="PF00083">
    <property type="entry name" value="Sugar_tr"/>
    <property type="match status" value="1"/>
</dbReference>
<keyword evidence="4 6" id="KW-1133">Transmembrane helix</keyword>
<dbReference type="InterPro" id="IPR005829">
    <property type="entry name" value="Sugar_transporter_CS"/>
</dbReference>
<feature type="domain" description="Major facilitator superfamily (MFS) profile" evidence="7">
    <location>
        <begin position="1"/>
        <end position="372"/>
    </location>
</feature>
<comment type="similarity">
    <text evidence="2">Belongs to the major facilitator superfamily. Sugar transporter (TC 2.A.1.1) family.</text>
</comment>
<dbReference type="SUPFAM" id="SSF103473">
    <property type="entry name" value="MFS general substrate transporter"/>
    <property type="match status" value="1"/>
</dbReference>
<feature type="transmembrane region" description="Helical" evidence="6">
    <location>
        <begin position="51"/>
        <end position="72"/>
    </location>
</feature>
<comment type="caution">
    <text evidence="8">The sequence shown here is derived from an EMBL/GenBank/DDBJ whole genome shotgun (WGS) entry which is preliminary data.</text>
</comment>
<dbReference type="InterPro" id="IPR050360">
    <property type="entry name" value="MFS_Sugar_Transporters"/>
</dbReference>
<evidence type="ECO:0000259" key="7">
    <source>
        <dbReference type="PROSITE" id="PS50850"/>
    </source>
</evidence>
<gene>
    <name evidence="8" type="ORF">EDD36DRAFT_450995</name>
</gene>
<accession>A0AAN6E3C7</accession>
<dbReference type="PROSITE" id="PS50850">
    <property type="entry name" value="MFS"/>
    <property type="match status" value="1"/>
</dbReference>
<evidence type="ECO:0000256" key="5">
    <source>
        <dbReference type="ARBA" id="ARBA00023136"/>
    </source>
</evidence>
<keyword evidence="3 6" id="KW-0812">Transmembrane</keyword>
<evidence type="ECO:0000313" key="8">
    <source>
        <dbReference type="EMBL" id="KAI1617370.1"/>
    </source>
</evidence>
<keyword evidence="5 6" id="KW-0472">Membrane</keyword>
<evidence type="ECO:0000256" key="1">
    <source>
        <dbReference type="ARBA" id="ARBA00004141"/>
    </source>
</evidence>
<feature type="transmembrane region" description="Helical" evidence="6">
    <location>
        <begin position="320"/>
        <end position="339"/>
    </location>
</feature>
<evidence type="ECO:0000256" key="6">
    <source>
        <dbReference type="SAM" id="Phobius"/>
    </source>
</evidence>
<organism evidence="8 9">
    <name type="scientific">Exophiala viscosa</name>
    <dbReference type="NCBI Taxonomy" id="2486360"/>
    <lineage>
        <taxon>Eukaryota</taxon>
        <taxon>Fungi</taxon>
        <taxon>Dikarya</taxon>
        <taxon>Ascomycota</taxon>
        <taxon>Pezizomycotina</taxon>
        <taxon>Eurotiomycetes</taxon>
        <taxon>Chaetothyriomycetidae</taxon>
        <taxon>Chaetothyriales</taxon>
        <taxon>Herpotrichiellaceae</taxon>
        <taxon>Exophiala</taxon>
    </lineage>
</organism>
<dbReference type="PANTHER" id="PTHR48022:SF2">
    <property type="entry name" value="PLASTIDIC GLUCOSE TRANSPORTER 4"/>
    <property type="match status" value="1"/>
</dbReference>
<evidence type="ECO:0000256" key="3">
    <source>
        <dbReference type="ARBA" id="ARBA00022692"/>
    </source>
</evidence>
<evidence type="ECO:0000313" key="9">
    <source>
        <dbReference type="Proteomes" id="UP001203852"/>
    </source>
</evidence>
<evidence type="ECO:0000256" key="2">
    <source>
        <dbReference type="ARBA" id="ARBA00010992"/>
    </source>
</evidence>
<feature type="transmembrane region" description="Helical" evidence="6">
    <location>
        <begin position="122"/>
        <end position="139"/>
    </location>
</feature>
<feature type="transmembrane region" description="Helical" evidence="6">
    <location>
        <begin position="285"/>
        <end position="308"/>
    </location>
</feature>